<sequence length="380" mass="42312">MKPELTLHGRSLRLQRYPVRNRETLQAWDAADEYLINQVEAMKEAKQPALTPERPIVILNDGFGALACWFAAQANVVSSGDSYIARKASEANLADNNLSAVTFTDCLAPLPENPQLVLIKLPKNNRLLIWQLAQLCAALPDDCTVIAAAKAKDIHTSTLKLFEKHLGPTSTSLAVKKARLIFCKPDKTLATAMPDIQRWDVPEYNLTLTNHANVFSGESLDIGARLLLEHIPQDPKLKTIIDLGCGNGVIGLHAARLNPEARITCVDESYMAVASCRENADLNLTNRNQLTAKVDNCLESMINEDADLVLCNPPFHQQNTITDHIAWQMFCDAKRCLRRHGRLIVIGNRHLGYDGKLKRLFAKVHPIAQNNKFVVYQAEK</sequence>
<dbReference type="STRING" id="1654360.EA58_01960"/>
<evidence type="ECO:0000259" key="8">
    <source>
        <dbReference type="Pfam" id="PF26049"/>
    </source>
</evidence>
<evidence type="ECO:0000313" key="10">
    <source>
        <dbReference type="Proteomes" id="UP000027192"/>
    </source>
</evidence>
<keyword evidence="10" id="KW-1185">Reference proteome</keyword>
<dbReference type="InterPro" id="IPR007848">
    <property type="entry name" value="Small_mtfrase_dom"/>
</dbReference>
<dbReference type="EC" id="2.1.1.174" evidence="6"/>
<dbReference type="InterPro" id="IPR058679">
    <property type="entry name" value="RlmG_N"/>
</dbReference>
<keyword evidence="5 6" id="KW-0949">S-adenosyl-L-methionine</keyword>
<dbReference type="InterPro" id="IPR046977">
    <property type="entry name" value="RsmC/RlmG"/>
</dbReference>
<dbReference type="GO" id="GO:0005737">
    <property type="term" value="C:cytoplasm"/>
    <property type="evidence" value="ECO:0007669"/>
    <property type="project" value="UniProtKB-SubCell"/>
</dbReference>
<feature type="domain" description="Methyltransferase small" evidence="7">
    <location>
        <begin position="205"/>
        <end position="377"/>
    </location>
</feature>
<comment type="catalytic activity">
    <reaction evidence="6">
        <text>guanosine(1835) in 23S rRNA + S-adenosyl-L-methionine = N(2)-methylguanosine(1835) in 23S rRNA + S-adenosyl-L-homocysteine + H(+)</text>
        <dbReference type="Rhea" id="RHEA:42744"/>
        <dbReference type="Rhea" id="RHEA-COMP:10217"/>
        <dbReference type="Rhea" id="RHEA-COMP:10218"/>
        <dbReference type="ChEBI" id="CHEBI:15378"/>
        <dbReference type="ChEBI" id="CHEBI:57856"/>
        <dbReference type="ChEBI" id="CHEBI:59789"/>
        <dbReference type="ChEBI" id="CHEBI:74269"/>
        <dbReference type="ChEBI" id="CHEBI:74481"/>
        <dbReference type="EC" id="2.1.1.174"/>
    </reaction>
</comment>
<feature type="domain" description="RlmG N-terminal" evidence="8">
    <location>
        <begin position="3"/>
        <end position="187"/>
    </location>
</feature>
<dbReference type="PROSITE" id="PS00092">
    <property type="entry name" value="N6_MTASE"/>
    <property type="match status" value="1"/>
</dbReference>
<proteinExistence type="inferred from homology"/>
<evidence type="ECO:0000256" key="1">
    <source>
        <dbReference type="ARBA" id="ARBA00022490"/>
    </source>
</evidence>
<dbReference type="PIRSF" id="PIRSF037565">
    <property type="entry name" value="RRNA_m2G_Mtase_RsmD_prd"/>
    <property type="match status" value="1"/>
</dbReference>
<keyword evidence="3 6" id="KW-0489">Methyltransferase</keyword>
<dbReference type="CDD" id="cd02440">
    <property type="entry name" value="AdoMet_MTases"/>
    <property type="match status" value="1"/>
</dbReference>
<dbReference type="InterPro" id="IPR017237">
    <property type="entry name" value="RLMG"/>
</dbReference>
<evidence type="ECO:0000259" key="7">
    <source>
        <dbReference type="Pfam" id="PF05175"/>
    </source>
</evidence>
<reference evidence="9 10" key="1">
    <citation type="submission" date="2014-04" db="EMBL/GenBank/DDBJ databases">
        <title>Draft genome sequence of Photobacterium halotolerans S2753: a solonamide, ngercheumicin and holomycin producer.</title>
        <authorList>
            <person name="Machado H.R."/>
            <person name="Gram L."/>
        </authorList>
    </citation>
    <scope>NUCLEOTIDE SEQUENCE [LARGE SCALE GENOMIC DNA]</scope>
    <source>
        <strain evidence="9 10">S2753</strain>
    </source>
</reference>
<dbReference type="Pfam" id="PF26049">
    <property type="entry name" value="RLMG_N"/>
    <property type="match status" value="1"/>
</dbReference>
<keyword evidence="2 6" id="KW-0698">rRNA processing</keyword>
<accession>A0A066RR91</accession>
<comment type="similarity">
    <text evidence="6">Belongs to the methyltransferase superfamily. RlmG family.</text>
</comment>
<gene>
    <name evidence="6" type="primary">rlmG</name>
    <name evidence="9" type="ORF">EA58_01960</name>
</gene>
<evidence type="ECO:0000256" key="5">
    <source>
        <dbReference type="ARBA" id="ARBA00022691"/>
    </source>
</evidence>
<evidence type="ECO:0000256" key="6">
    <source>
        <dbReference type="HAMAP-Rule" id="MF_01859"/>
    </source>
</evidence>
<comment type="caution">
    <text evidence="9">The sequence shown here is derived from an EMBL/GenBank/DDBJ whole genome shotgun (WGS) entry which is preliminary data.</text>
</comment>
<dbReference type="Proteomes" id="UP000027192">
    <property type="component" value="Unassembled WGS sequence"/>
</dbReference>
<evidence type="ECO:0000256" key="2">
    <source>
        <dbReference type="ARBA" id="ARBA00022552"/>
    </source>
</evidence>
<name>A0A066RR91_9GAMM</name>
<organism evidence="9 10">
    <name type="scientific">Photobacterium galatheae</name>
    <dbReference type="NCBI Taxonomy" id="1654360"/>
    <lineage>
        <taxon>Bacteria</taxon>
        <taxon>Pseudomonadati</taxon>
        <taxon>Pseudomonadota</taxon>
        <taxon>Gammaproteobacteria</taxon>
        <taxon>Vibrionales</taxon>
        <taxon>Vibrionaceae</taxon>
        <taxon>Photobacterium</taxon>
    </lineage>
</organism>
<dbReference type="GO" id="GO:0003676">
    <property type="term" value="F:nucleic acid binding"/>
    <property type="evidence" value="ECO:0007669"/>
    <property type="project" value="InterPro"/>
</dbReference>
<comment type="function">
    <text evidence="6">Specifically methylates the guanine in position 1835 (m2G1835) of 23S rRNA.</text>
</comment>
<evidence type="ECO:0000256" key="3">
    <source>
        <dbReference type="ARBA" id="ARBA00022603"/>
    </source>
</evidence>
<dbReference type="PANTHER" id="PTHR47816:SF5">
    <property type="entry name" value="RIBOSOMAL RNA LARGE SUBUNIT METHYLTRANSFERASE G"/>
    <property type="match status" value="1"/>
</dbReference>
<evidence type="ECO:0000313" key="9">
    <source>
        <dbReference type="EMBL" id="KDM92975.1"/>
    </source>
</evidence>
<dbReference type="PANTHER" id="PTHR47816">
    <property type="entry name" value="RIBOSOMAL RNA SMALL SUBUNIT METHYLTRANSFERASE C"/>
    <property type="match status" value="1"/>
</dbReference>
<evidence type="ECO:0000256" key="4">
    <source>
        <dbReference type="ARBA" id="ARBA00022679"/>
    </source>
</evidence>
<keyword evidence="4 6" id="KW-0808">Transferase</keyword>
<dbReference type="HAMAP" id="MF_01859">
    <property type="entry name" value="23SrRNA_methyltr_G"/>
    <property type="match status" value="1"/>
</dbReference>
<dbReference type="InterPro" id="IPR002052">
    <property type="entry name" value="DNA_methylase_N6_adenine_CS"/>
</dbReference>
<dbReference type="GO" id="GO:0052916">
    <property type="term" value="F:23S rRNA (guanine(1835)-N(2))-methyltransferase activity"/>
    <property type="evidence" value="ECO:0007669"/>
    <property type="project" value="UniProtKB-EC"/>
</dbReference>
<dbReference type="Pfam" id="PF05175">
    <property type="entry name" value="MTS"/>
    <property type="match status" value="1"/>
</dbReference>
<protein>
    <recommendedName>
        <fullName evidence="6">Ribosomal RNA large subunit methyltransferase G</fullName>
        <ecNumber evidence="6">2.1.1.174</ecNumber>
    </recommendedName>
    <alternativeName>
        <fullName evidence="6">23S rRNA m2G1835 methyltransferase</fullName>
    </alternativeName>
    <alternativeName>
        <fullName evidence="6">rRNA (guanine-N(2)-)-methyltransferase RlmG</fullName>
    </alternativeName>
</protein>
<dbReference type="RefSeq" id="WP_036748316.1">
    <property type="nucleotide sequence ID" value="NZ_JAGSGC010000002.1"/>
</dbReference>
<dbReference type="InterPro" id="IPR029063">
    <property type="entry name" value="SAM-dependent_MTases_sf"/>
</dbReference>
<dbReference type="Gene3D" id="3.40.50.150">
    <property type="entry name" value="Vaccinia Virus protein VP39"/>
    <property type="match status" value="2"/>
</dbReference>
<dbReference type="SUPFAM" id="SSF53335">
    <property type="entry name" value="S-adenosyl-L-methionine-dependent methyltransferases"/>
    <property type="match status" value="1"/>
</dbReference>
<keyword evidence="1 6" id="KW-0963">Cytoplasm</keyword>
<dbReference type="AlphaFoldDB" id="A0A066RR91"/>
<comment type="subcellular location">
    <subcellularLocation>
        <location evidence="6">Cytoplasm</location>
    </subcellularLocation>
</comment>
<dbReference type="EMBL" id="JMIB01000004">
    <property type="protein sequence ID" value="KDM92975.1"/>
    <property type="molecule type" value="Genomic_DNA"/>
</dbReference>
<dbReference type="OrthoDB" id="29650at2"/>